<protein>
    <submittedName>
        <fullName evidence="2">tRNA threonylcarbamoyladenosine dehydratase</fullName>
    </submittedName>
</protein>
<dbReference type="PANTHER" id="PTHR43267:SF1">
    <property type="entry name" value="TRNA THREONYLCARBAMOYLADENOSINE DEHYDRATASE"/>
    <property type="match status" value="1"/>
</dbReference>
<dbReference type="InterPro" id="IPR045886">
    <property type="entry name" value="ThiF/MoeB/HesA"/>
</dbReference>
<dbReference type="Gene3D" id="3.40.50.720">
    <property type="entry name" value="NAD(P)-binding Rossmann-like Domain"/>
    <property type="match status" value="1"/>
</dbReference>
<comment type="caution">
    <text evidence="2">The sequence shown here is derived from an EMBL/GenBank/DDBJ whole genome shotgun (WGS) entry which is preliminary data.</text>
</comment>
<proteinExistence type="predicted"/>
<dbReference type="CDD" id="cd00755">
    <property type="entry name" value="YgdL_like"/>
    <property type="match status" value="1"/>
</dbReference>
<reference evidence="2 3" key="1">
    <citation type="submission" date="2020-09" db="EMBL/GenBank/DDBJ databases">
        <title>Parvimonas S3374 sp. nov.</title>
        <authorList>
            <person name="Buhl M."/>
        </authorList>
    </citation>
    <scope>NUCLEOTIDE SEQUENCE [LARGE SCALE GENOMIC DNA]</scope>
    <source>
        <strain evidence="2 3">S3374</strain>
    </source>
</reference>
<accession>A0ABS1CAM2</accession>
<evidence type="ECO:0000313" key="2">
    <source>
        <dbReference type="EMBL" id="MBK1469146.1"/>
    </source>
</evidence>
<dbReference type="SUPFAM" id="SSF69572">
    <property type="entry name" value="Activating enzymes of the ubiquitin-like proteins"/>
    <property type="match status" value="1"/>
</dbReference>
<feature type="domain" description="THIF-type NAD/FAD binding fold" evidence="1">
    <location>
        <begin position="9"/>
        <end position="230"/>
    </location>
</feature>
<dbReference type="InterPro" id="IPR000594">
    <property type="entry name" value="ThiF_NAD_FAD-bd"/>
</dbReference>
<organism evidence="2 3">
    <name type="scientific">Parvimonas parva</name>
    <dbReference type="NCBI Taxonomy" id="2769485"/>
    <lineage>
        <taxon>Bacteria</taxon>
        <taxon>Bacillati</taxon>
        <taxon>Bacillota</taxon>
        <taxon>Tissierellia</taxon>
        <taxon>Tissierellales</taxon>
        <taxon>Peptoniphilaceae</taxon>
        <taxon>Parvimonas</taxon>
    </lineage>
</organism>
<dbReference type="InterPro" id="IPR035985">
    <property type="entry name" value="Ubiquitin-activating_enz"/>
</dbReference>
<keyword evidence="3" id="KW-1185">Reference proteome</keyword>
<sequence length="237" mass="26779">MENNIYTRTELLIGTESLNILKNSKVIVFGIGGVGSFSVESLCRCGIGEISLVDFDTIDITNVNRQIHAMLNNVGKYKVDEMKKRIELINPDIKVNVFKEKLDKDNIEKFNLKYYDYVVDAIDTITSKIYLAKYCYENNIKIISAMGAGNKLDPTRFKVADIYKTSVCPLARVMRKELKSLGVKKLKCVYSDEISVGEKIESNERRKSSPSSISFIPSTLGLIITSEVVKDLILWNK</sequence>
<dbReference type="PANTHER" id="PTHR43267">
    <property type="entry name" value="TRNA THREONYLCARBAMOYLADENOSINE DEHYDRATASE"/>
    <property type="match status" value="1"/>
</dbReference>
<evidence type="ECO:0000313" key="3">
    <source>
        <dbReference type="Proteomes" id="UP000823123"/>
    </source>
</evidence>
<dbReference type="RefSeq" id="WP_068472043.1">
    <property type="nucleotide sequence ID" value="NZ_AP038371.1"/>
</dbReference>
<dbReference type="EMBL" id="JACVDA010000026">
    <property type="protein sequence ID" value="MBK1469146.1"/>
    <property type="molecule type" value="Genomic_DNA"/>
</dbReference>
<dbReference type="Proteomes" id="UP000823123">
    <property type="component" value="Unassembled WGS sequence"/>
</dbReference>
<name>A0ABS1CAM2_9FIRM</name>
<gene>
    <name evidence="2" type="ORF">IBJ83_07580</name>
</gene>
<evidence type="ECO:0000259" key="1">
    <source>
        <dbReference type="Pfam" id="PF00899"/>
    </source>
</evidence>
<dbReference type="Pfam" id="PF00899">
    <property type="entry name" value="ThiF"/>
    <property type="match status" value="1"/>
</dbReference>